<accession>A0A0B6WZ67</accession>
<dbReference type="EMBL" id="CBXV010000008">
    <property type="protein sequence ID" value="CDM66406.1"/>
    <property type="molecule type" value="Genomic_DNA"/>
</dbReference>
<protein>
    <submittedName>
        <fullName evidence="2">Uncharacterized protein</fullName>
    </submittedName>
</protein>
<proteinExistence type="predicted"/>
<reference evidence="2 3" key="1">
    <citation type="submission" date="2013-12" db="EMBL/GenBank/DDBJ databases">
        <authorList>
            <person name="Stott M."/>
        </authorList>
    </citation>
    <scope>NUCLEOTIDE SEQUENCE [LARGE SCALE GENOMIC DNA]</scope>
    <source>
        <strain evidence="2 3">K22</strain>
    </source>
</reference>
<organism evidence="2 3">
    <name type="scientific">Pyrinomonas methylaliphatogenes</name>
    <dbReference type="NCBI Taxonomy" id="454194"/>
    <lineage>
        <taxon>Bacteria</taxon>
        <taxon>Pseudomonadati</taxon>
        <taxon>Acidobacteriota</taxon>
        <taxon>Blastocatellia</taxon>
        <taxon>Blastocatellales</taxon>
        <taxon>Pyrinomonadaceae</taxon>
        <taxon>Pyrinomonas</taxon>
    </lineage>
</organism>
<dbReference type="STRING" id="454194.PYK22_02436"/>
<dbReference type="RefSeq" id="WP_041977653.1">
    <property type="nucleotide sequence ID" value="NZ_CBXV010000008.1"/>
</dbReference>
<evidence type="ECO:0000256" key="1">
    <source>
        <dbReference type="SAM" id="MobiDB-lite"/>
    </source>
</evidence>
<reference evidence="2 3" key="2">
    <citation type="submission" date="2015-01" db="EMBL/GenBank/DDBJ databases">
        <title>Complete genome sequence of Pyrinomonas methylaliphatogenes type strain K22T.</title>
        <authorList>
            <person name="Lee K.C.Y."/>
            <person name="Power J.F."/>
            <person name="Dunfield P.F."/>
            <person name="Morgan X.C."/>
            <person name="Huttenhower C."/>
            <person name="Stott M.B."/>
        </authorList>
    </citation>
    <scope>NUCLEOTIDE SEQUENCE [LARGE SCALE GENOMIC DNA]</scope>
    <source>
        <strain evidence="2 3">K22</strain>
    </source>
</reference>
<feature type="compositionally biased region" description="Basic and acidic residues" evidence="1">
    <location>
        <begin position="1"/>
        <end position="11"/>
    </location>
</feature>
<sequence>MGTRFRERGEPARTSAFSSSGLTKGSPRLSRAEIAFSVTLPNQRGLNRANADCKVGKPESVRGPNQKGLNRANAYCVEGLE</sequence>
<dbReference type="Proteomes" id="UP000031518">
    <property type="component" value="Unassembled WGS sequence"/>
</dbReference>
<evidence type="ECO:0000313" key="2">
    <source>
        <dbReference type="EMBL" id="CDM66406.1"/>
    </source>
</evidence>
<dbReference type="AlphaFoldDB" id="A0A0B6WZ67"/>
<feature type="region of interest" description="Disordered" evidence="1">
    <location>
        <begin position="1"/>
        <end position="27"/>
    </location>
</feature>
<evidence type="ECO:0000313" key="3">
    <source>
        <dbReference type="Proteomes" id="UP000031518"/>
    </source>
</evidence>
<name>A0A0B6WZ67_9BACT</name>
<gene>
    <name evidence="2" type="ORF">PYK22_02436</name>
</gene>
<keyword evidence="3" id="KW-1185">Reference proteome</keyword>